<sequence length="101" mass="10939">MSYLAADRCGSKGFTSFGIKLTQNLEKADTRTEGQKFTLQQVYGTTAAAGASQVTSEQPLGIVSFDILPMDIRATKWAVEPNCKECSWVASVLQQKSSSLD</sequence>
<name>A0A8X7VF46_BRACI</name>
<dbReference type="AlphaFoldDB" id="A0A8X7VF46"/>
<protein>
    <submittedName>
        <fullName evidence="1">Uncharacterized protein</fullName>
    </submittedName>
</protein>
<comment type="caution">
    <text evidence="1">The sequence shown here is derived from an EMBL/GenBank/DDBJ whole genome shotgun (WGS) entry which is preliminary data.</text>
</comment>
<dbReference type="EMBL" id="JAAMPC010000005">
    <property type="protein sequence ID" value="KAG2310009.1"/>
    <property type="molecule type" value="Genomic_DNA"/>
</dbReference>
<gene>
    <name evidence="1" type="ORF">Bca52824_021566</name>
</gene>
<evidence type="ECO:0000313" key="2">
    <source>
        <dbReference type="Proteomes" id="UP000886595"/>
    </source>
</evidence>
<reference evidence="1 2" key="1">
    <citation type="submission" date="2020-02" db="EMBL/GenBank/DDBJ databases">
        <authorList>
            <person name="Ma Q."/>
            <person name="Huang Y."/>
            <person name="Song X."/>
            <person name="Pei D."/>
        </authorList>
    </citation>
    <scope>NUCLEOTIDE SEQUENCE [LARGE SCALE GENOMIC DNA]</scope>
    <source>
        <strain evidence="1">Sxm20200214</strain>
        <tissue evidence="1">Leaf</tissue>
    </source>
</reference>
<accession>A0A8X7VF46</accession>
<organism evidence="1 2">
    <name type="scientific">Brassica carinata</name>
    <name type="common">Ethiopian mustard</name>
    <name type="synonym">Abyssinian cabbage</name>
    <dbReference type="NCBI Taxonomy" id="52824"/>
    <lineage>
        <taxon>Eukaryota</taxon>
        <taxon>Viridiplantae</taxon>
        <taxon>Streptophyta</taxon>
        <taxon>Embryophyta</taxon>
        <taxon>Tracheophyta</taxon>
        <taxon>Spermatophyta</taxon>
        <taxon>Magnoliopsida</taxon>
        <taxon>eudicotyledons</taxon>
        <taxon>Gunneridae</taxon>
        <taxon>Pentapetalae</taxon>
        <taxon>rosids</taxon>
        <taxon>malvids</taxon>
        <taxon>Brassicales</taxon>
        <taxon>Brassicaceae</taxon>
        <taxon>Brassiceae</taxon>
        <taxon>Brassica</taxon>
    </lineage>
</organism>
<dbReference type="Proteomes" id="UP000886595">
    <property type="component" value="Unassembled WGS sequence"/>
</dbReference>
<keyword evidence="2" id="KW-1185">Reference proteome</keyword>
<evidence type="ECO:0000313" key="1">
    <source>
        <dbReference type="EMBL" id="KAG2310009.1"/>
    </source>
</evidence>
<proteinExistence type="predicted"/>